<protein>
    <recommendedName>
        <fullName evidence="5">DUF5666 domain-containing protein</fullName>
    </recommendedName>
</protein>
<dbReference type="Proteomes" id="UP000727993">
    <property type="component" value="Unassembled WGS sequence"/>
</dbReference>
<comment type="caution">
    <text evidence="3">The sequence shown here is derived from an EMBL/GenBank/DDBJ whole genome shotgun (WGS) entry which is preliminary data.</text>
</comment>
<evidence type="ECO:0000256" key="1">
    <source>
        <dbReference type="SAM" id="MobiDB-lite"/>
    </source>
</evidence>
<evidence type="ECO:0000256" key="2">
    <source>
        <dbReference type="SAM" id="SignalP"/>
    </source>
</evidence>
<dbReference type="AlphaFoldDB" id="A0A936TFM1"/>
<feature type="compositionally biased region" description="Basic and acidic residues" evidence="1">
    <location>
        <begin position="161"/>
        <end position="196"/>
    </location>
</feature>
<evidence type="ECO:0000313" key="3">
    <source>
        <dbReference type="EMBL" id="MBK9298227.1"/>
    </source>
</evidence>
<name>A0A936TFM1_9ACTN</name>
<feature type="signal peptide" evidence="2">
    <location>
        <begin position="1"/>
        <end position="25"/>
    </location>
</feature>
<evidence type="ECO:0000313" key="4">
    <source>
        <dbReference type="Proteomes" id="UP000727993"/>
    </source>
</evidence>
<feature type="compositionally biased region" description="Low complexity" evidence="1">
    <location>
        <begin position="151"/>
        <end position="160"/>
    </location>
</feature>
<sequence>MLKKRTVVTALSIAAIVVAGGAAVAANVGILNAADNTPMGTLSAEADLATVAAPSSSSTAAATPAGTPQRFVVESAGQVEVLRDGAKLTLGEVLPSAGWQARPGAVTSDSAEVTFTSGTDELVFTATLAGDGTVTGAAKRPGQSVETIPQATASSTSSAGGHDDDHADSDHDQADHDSKDDDHRDTGDTDKDHDSHGEDDDD</sequence>
<proteinExistence type="predicted"/>
<dbReference type="EMBL" id="JADJZA010000008">
    <property type="protein sequence ID" value="MBK9298227.1"/>
    <property type="molecule type" value="Genomic_DNA"/>
</dbReference>
<feature type="chain" id="PRO_5037784881" description="DUF5666 domain-containing protein" evidence="2">
    <location>
        <begin position="26"/>
        <end position="202"/>
    </location>
</feature>
<keyword evidence="2" id="KW-0732">Signal</keyword>
<evidence type="ECO:0008006" key="5">
    <source>
        <dbReference type="Google" id="ProtNLM"/>
    </source>
</evidence>
<feature type="region of interest" description="Disordered" evidence="1">
    <location>
        <begin position="133"/>
        <end position="202"/>
    </location>
</feature>
<organism evidence="3 4">
    <name type="scientific">Candidatus Neomicrothrix subdominans</name>
    <dbReference type="NCBI Taxonomy" id="2954438"/>
    <lineage>
        <taxon>Bacteria</taxon>
        <taxon>Bacillati</taxon>
        <taxon>Actinomycetota</taxon>
        <taxon>Acidimicrobiia</taxon>
        <taxon>Acidimicrobiales</taxon>
        <taxon>Microthrixaceae</taxon>
        <taxon>Candidatus Neomicrothrix</taxon>
    </lineage>
</organism>
<accession>A0A936TFM1</accession>
<gene>
    <name evidence="3" type="ORF">IPN02_15595</name>
</gene>
<reference evidence="3 4" key="1">
    <citation type="submission" date="2020-10" db="EMBL/GenBank/DDBJ databases">
        <title>Connecting structure to function with the recovery of over 1000 high-quality activated sludge metagenome-assembled genomes encoding full-length rRNA genes using long-read sequencing.</title>
        <authorList>
            <person name="Singleton C.M."/>
            <person name="Petriglieri F."/>
            <person name="Kristensen J.M."/>
            <person name="Kirkegaard R.H."/>
            <person name="Michaelsen T.Y."/>
            <person name="Andersen M.H."/>
            <person name="Karst S.M."/>
            <person name="Dueholm M.S."/>
            <person name="Nielsen P.H."/>
            <person name="Albertsen M."/>
        </authorList>
    </citation>
    <scope>NUCLEOTIDE SEQUENCE [LARGE SCALE GENOMIC DNA]</scope>
    <source>
        <strain evidence="3">Lyne_18-Q3-R50-59_MAXAC.006</strain>
    </source>
</reference>